<protein>
    <submittedName>
        <fullName evidence="10">YeeE/YedE family protein</fullName>
    </submittedName>
</protein>
<evidence type="ECO:0000313" key="10">
    <source>
        <dbReference type="EMBL" id="MFL2029712.1"/>
    </source>
</evidence>
<feature type="transmembrane region" description="Helical" evidence="9">
    <location>
        <begin position="265"/>
        <end position="283"/>
    </location>
</feature>
<comment type="subcellular location">
    <subcellularLocation>
        <location evidence="1">Cell inner membrane</location>
        <topology evidence="1">Multi-pass membrane protein</topology>
    </subcellularLocation>
</comment>
<reference evidence="10 11" key="1">
    <citation type="submission" date="2024-08" db="EMBL/GenBank/DDBJ databases">
        <authorList>
            <person name="Arias E."/>
        </authorList>
    </citation>
    <scope>NUCLEOTIDE SEQUENCE [LARGE SCALE GENOMIC DNA]</scope>
    <source>
        <strain evidence="10 11">FAM 25317</strain>
    </source>
</reference>
<evidence type="ECO:0000256" key="4">
    <source>
        <dbReference type="ARBA" id="ARBA00022519"/>
    </source>
</evidence>
<evidence type="ECO:0000256" key="8">
    <source>
        <dbReference type="ARBA" id="ARBA00035655"/>
    </source>
</evidence>
<comment type="caution">
    <text evidence="10">The sequence shown here is derived from an EMBL/GenBank/DDBJ whole genome shotgun (WGS) entry which is preliminary data.</text>
</comment>
<comment type="similarity">
    <text evidence="8">Belongs to the TsuA/YedE (TC 9.B.102) family.</text>
</comment>
<proteinExistence type="inferred from homology"/>
<feature type="transmembrane region" description="Helical" evidence="9">
    <location>
        <begin position="159"/>
        <end position="179"/>
    </location>
</feature>
<sequence>MLKDYFVDNQLDRRQPLYAVIVLILIIGIGIFTLNEAVNLPVFLIAGLAIGYVFTRARFGFAGGLKQLFYAGNSQLAIALLILLGATAFLTTGIQWQAASQGAVPAYLATAKQTIIPGSASVELTNIGTVLGGALFGSGMLLAGGCASGTLTDFGEGEGHAIIALPFFILGSPLGLWLSGKLDNSAIGQVGGSFYLPQYFGYLGSFVFLLVFLIVLYLVIRAYQNHRQNVGLSNTEQNDYTSFEKPLSDATAPVALYHRLFIQRWSFTTTALLTAIIAAFIIITTGNSWGVTSAFSLQGSQLLHLLGVPLTDPVFAKVNLQISQGGFLADGSSIRNLGIVLGSLVAFLLAGRFKFKFNFHFKDSATYALGGLFMGVGARLAKGCNIGALYSGITNYSVHGYIFLIFLVVGSAVTLSVLEGKLVLFPKRQVAKAIRLKAVGA</sequence>
<name>A0ABW8UFW9_9LACO</name>
<dbReference type="EMBL" id="JBGQPK010000036">
    <property type="protein sequence ID" value="MFL2029712.1"/>
    <property type="molecule type" value="Genomic_DNA"/>
</dbReference>
<evidence type="ECO:0000313" key="11">
    <source>
        <dbReference type="Proteomes" id="UP001625389"/>
    </source>
</evidence>
<feature type="transmembrane region" description="Helical" evidence="9">
    <location>
        <begin position="199"/>
        <end position="220"/>
    </location>
</feature>
<evidence type="ECO:0000256" key="9">
    <source>
        <dbReference type="SAM" id="Phobius"/>
    </source>
</evidence>
<feature type="transmembrane region" description="Helical" evidence="9">
    <location>
        <begin position="38"/>
        <end position="55"/>
    </location>
</feature>
<feature type="transmembrane region" description="Helical" evidence="9">
    <location>
        <begin position="127"/>
        <end position="147"/>
    </location>
</feature>
<keyword evidence="11" id="KW-1185">Reference proteome</keyword>
<organism evidence="10 11">
    <name type="scientific">Loigolactobacillus zhaoyuanensis</name>
    <dbReference type="NCBI Taxonomy" id="2486017"/>
    <lineage>
        <taxon>Bacteria</taxon>
        <taxon>Bacillati</taxon>
        <taxon>Bacillota</taxon>
        <taxon>Bacilli</taxon>
        <taxon>Lactobacillales</taxon>
        <taxon>Lactobacillaceae</taxon>
        <taxon>Loigolactobacillus</taxon>
    </lineage>
</organism>
<dbReference type="Pfam" id="PF04143">
    <property type="entry name" value="Sulf_transp"/>
    <property type="match status" value="1"/>
</dbReference>
<keyword evidence="3" id="KW-1003">Cell membrane</keyword>
<gene>
    <name evidence="10" type="ORF">ACEN34_08790</name>
</gene>
<keyword evidence="5 9" id="KW-0812">Transmembrane</keyword>
<evidence type="ECO:0000256" key="5">
    <source>
        <dbReference type="ARBA" id="ARBA00022692"/>
    </source>
</evidence>
<dbReference type="Proteomes" id="UP001625389">
    <property type="component" value="Unassembled WGS sequence"/>
</dbReference>
<evidence type="ECO:0000256" key="6">
    <source>
        <dbReference type="ARBA" id="ARBA00022989"/>
    </source>
</evidence>
<keyword evidence="7 9" id="KW-0472">Membrane</keyword>
<keyword evidence="2" id="KW-0813">Transport</keyword>
<feature type="transmembrane region" description="Helical" evidence="9">
    <location>
        <begin position="401"/>
        <end position="418"/>
    </location>
</feature>
<feature type="transmembrane region" description="Helical" evidence="9">
    <location>
        <begin position="16"/>
        <end position="32"/>
    </location>
</feature>
<evidence type="ECO:0000256" key="2">
    <source>
        <dbReference type="ARBA" id="ARBA00022448"/>
    </source>
</evidence>
<dbReference type="RefSeq" id="WP_164507598.1">
    <property type="nucleotide sequence ID" value="NZ_JBGQPK010000036.1"/>
</dbReference>
<accession>A0ABW8UFW9</accession>
<keyword evidence="4" id="KW-0997">Cell inner membrane</keyword>
<dbReference type="PANTHER" id="PTHR30574">
    <property type="entry name" value="INNER MEMBRANE PROTEIN YEDE"/>
    <property type="match status" value="1"/>
</dbReference>
<evidence type="ECO:0000256" key="1">
    <source>
        <dbReference type="ARBA" id="ARBA00004429"/>
    </source>
</evidence>
<evidence type="ECO:0000256" key="3">
    <source>
        <dbReference type="ARBA" id="ARBA00022475"/>
    </source>
</evidence>
<dbReference type="InterPro" id="IPR007272">
    <property type="entry name" value="Sulf_transp_TsuA/YedE"/>
</dbReference>
<feature type="transmembrane region" description="Helical" evidence="9">
    <location>
        <begin position="365"/>
        <end position="381"/>
    </location>
</feature>
<feature type="transmembrane region" description="Helical" evidence="9">
    <location>
        <begin position="76"/>
        <end position="98"/>
    </location>
</feature>
<keyword evidence="6 9" id="KW-1133">Transmembrane helix</keyword>
<dbReference type="PANTHER" id="PTHR30574:SF1">
    <property type="entry name" value="SULPHUR TRANSPORT DOMAIN-CONTAINING PROTEIN"/>
    <property type="match status" value="1"/>
</dbReference>
<feature type="transmembrane region" description="Helical" evidence="9">
    <location>
        <begin position="334"/>
        <end position="353"/>
    </location>
</feature>
<evidence type="ECO:0000256" key="7">
    <source>
        <dbReference type="ARBA" id="ARBA00023136"/>
    </source>
</evidence>